<accession>A0ABV8JFV5</accession>
<sequence>MGLHRVHERIRSRSDLYLKKLFTLLRQESISSQNVGMADCANLLKRMMEEAGIRSGLIETKGHPVVYGEVNRNDSDFTLLIYGHYDVQPPDPIEEWLSPPFEPTIRDGKIYCRGAGDNKGQLMAQVLAIQTYLDEYGALPINIKCVFEGEEEKGSVNLASFVQEHRDLLKADLVYTADGPSHESGQPLILLGVRGNLKVELTAKGADWDNHSGNKGNIVPNPIWKLIGLFQSMRDPSGRVLIDGFYDHVRQPSDLEVQLLRTLPFERESIAEQIGFRDFDLDGETYHQRLMMEPTFNIAGFHGGYSGEGMKTIIPSQAAAKMDIRLVGDQDPEDIYQKLVDHVRKHSPEIEVKLWGKTPPSRTPADHEMVPIIRKAVYKAYQQEPILQPSLGGTLPDYVWTKIMGSPSIVVPYANYDEANHSPNENIKMENFFNGIACTCHVIHELGEHAKSRKGSVGHE</sequence>
<dbReference type="Proteomes" id="UP001595843">
    <property type="component" value="Unassembled WGS sequence"/>
</dbReference>
<dbReference type="Pfam" id="PF01546">
    <property type="entry name" value="Peptidase_M20"/>
    <property type="match status" value="1"/>
</dbReference>
<keyword evidence="2" id="KW-0479">Metal-binding</keyword>
<dbReference type="InterPro" id="IPR011650">
    <property type="entry name" value="Peptidase_M20_dimer"/>
</dbReference>
<dbReference type="InterPro" id="IPR051458">
    <property type="entry name" value="Cyt/Met_Dipeptidase"/>
</dbReference>
<evidence type="ECO:0000313" key="6">
    <source>
        <dbReference type="Proteomes" id="UP001595843"/>
    </source>
</evidence>
<dbReference type="PANTHER" id="PTHR43270">
    <property type="entry name" value="BETA-ALA-HIS DIPEPTIDASE"/>
    <property type="match status" value="1"/>
</dbReference>
<gene>
    <name evidence="5" type="ORF">ACFOUO_07540</name>
</gene>
<dbReference type="PANTHER" id="PTHR43270:SF8">
    <property type="entry name" value="DI- AND TRIPEPTIDASE DUG2-RELATED"/>
    <property type="match status" value="1"/>
</dbReference>
<feature type="domain" description="Peptidase M20 dimerisation" evidence="4">
    <location>
        <begin position="192"/>
        <end position="350"/>
    </location>
</feature>
<dbReference type="RefSeq" id="WP_380703801.1">
    <property type="nucleotide sequence ID" value="NZ_JBHSAP010000009.1"/>
</dbReference>
<evidence type="ECO:0000256" key="3">
    <source>
        <dbReference type="ARBA" id="ARBA00022801"/>
    </source>
</evidence>
<proteinExistence type="predicted"/>
<dbReference type="SUPFAM" id="SSF53187">
    <property type="entry name" value="Zn-dependent exopeptidases"/>
    <property type="match status" value="1"/>
</dbReference>
<evidence type="ECO:0000256" key="1">
    <source>
        <dbReference type="ARBA" id="ARBA00022670"/>
    </source>
</evidence>
<protein>
    <submittedName>
        <fullName evidence="5">M20/M25/M40 family metallo-hydrolase</fullName>
    </submittedName>
</protein>
<dbReference type="EMBL" id="JBHSAP010000009">
    <property type="protein sequence ID" value="MFC4076660.1"/>
    <property type="molecule type" value="Genomic_DNA"/>
</dbReference>
<dbReference type="Pfam" id="PF07687">
    <property type="entry name" value="M20_dimer"/>
    <property type="match status" value="1"/>
</dbReference>
<keyword evidence="1" id="KW-0645">Protease</keyword>
<reference evidence="6" key="1">
    <citation type="journal article" date="2019" name="Int. J. Syst. Evol. Microbiol.">
        <title>The Global Catalogue of Microorganisms (GCM) 10K type strain sequencing project: providing services to taxonomists for standard genome sequencing and annotation.</title>
        <authorList>
            <consortium name="The Broad Institute Genomics Platform"/>
            <consortium name="The Broad Institute Genome Sequencing Center for Infectious Disease"/>
            <person name="Wu L."/>
            <person name="Ma J."/>
        </authorList>
    </citation>
    <scope>NUCLEOTIDE SEQUENCE [LARGE SCALE GENOMIC DNA]</scope>
    <source>
        <strain evidence="6">IBRC-M 10813</strain>
    </source>
</reference>
<dbReference type="InterPro" id="IPR002933">
    <property type="entry name" value="Peptidase_M20"/>
</dbReference>
<dbReference type="NCBIfam" id="NF005034">
    <property type="entry name" value="PRK06446.1"/>
    <property type="match status" value="1"/>
</dbReference>
<dbReference type="Gene3D" id="3.40.630.10">
    <property type="entry name" value="Zn peptidases"/>
    <property type="match status" value="1"/>
</dbReference>
<dbReference type="NCBIfam" id="NF006579">
    <property type="entry name" value="PRK09104.1"/>
    <property type="match status" value="1"/>
</dbReference>
<evidence type="ECO:0000259" key="4">
    <source>
        <dbReference type="Pfam" id="PF07687"/>
    </source>
</evidence>
<organism evidence="5 6">
    <name type="scientific">Salinithrix halophila</name>
    <dbReference type="NCBI Taxonomy" id="1485204"/>
    <lineage>
        <taxon>Bacteria</taxon>
        <taxon>Bacillati</taxon>
        <taxon>Bacillota</taxon>
        <taxon>Bacilli</taxon>
        <taxon>Bacillales</taxon>
        <taxon>Thermoactinomycetaceae</taxon>
        <taxon>Salinithrix</taxon>
    </lineage>
</organism>
<keyword evidence="6" id="KW-1185">Reference proteome</keyword>
<name>A0ABV8JFV5_9BACL</name>
<evidence type="ECO:0000256" key="2">
    <source>
        <dbReference type="ARBA" id="ARBA00022723"/>
    </source>
</evidence>
<comment type="caution">
    <text evidence="5">The sequence shown here is derived from an EMBL/GenBank/DDBJ whole genome shotgun (WGS) entry which is preliminary data.</text>
</comment>
<keyword evidence="3" id="KW-0378">Hydrolase</keyword>
<evidence type="ECO:0000313" key="5">
    <source>
        <dbReference type="EMBL" id="MFC4076660.1"/>
    </source>
</evidence>
<dbReference type="Gene3D" id="3.30.70.360">
    <property type="match status" value="1"/>
</dbReference>